<sequence length="205" mass="24397">MEAIIENARKEYISAKHKYIKLFMSQAIPKFINDTSDYVWDTEHDFYKYIKKPDDNVSSCDSNTRKLYKKLILLAHPDKCDKNWSEEIFILINEAYVNNNYQKLVEIYQHIENNSIEELLSSNISSIDKMEHEINAWQSQPWYIWTSSDADANAKYILEQILITKTELQKRKQIKQTELENENNYLKNENNYLASLIDQLKSNQK</sequence>
<dbReference type="InterPro" id="IPR036869">
    <property type="entry name" value="J_dom_sf"/>
</dbReference>
<evidence type="ECO:0000259" key="1">
    <source>
        <dbReference type="PROSITE" id="PS50076"/>
    </source>
</evidence>
<feature type="domain" description="J" evidence="1">
    <location>
        <begin position="45"/>
        <end position="112"/>
    </location>
</feature>
<dbReference type="PROSITE" id="PS50076">
    <property type="entry name" value="DNAJ_2"/>
    <property type="match status" value="1"/>
</dbReference>
<dbReference type="CDD" id="cd06257">
    <property type="entry name" value="DnaJ"/>
    <property type="match status" value="1"/>
</dbReference>
<dbReference type="InterPro" id="IPR001623">
    <property type="entry name" value="DnaJ_domain"/>
</dbReference>
<dbReference type="EMBL" id="MG779371">
    <property type="protein sequence ID" value="AUV58751.1"/>
    <property type="molecule type" value="Genomic_DNA"/>
</dbReference>
<dbReference type="Gene3D" id="1.10.287.110">
    <property type="entry name" value="DnaJ domain"/>
    <property type="match status" value="1"/>
</dbReference>
<name>A0A2K9V961_9VIRU</name>
<organism evidence="2">
    <name type="scientific">Bandra megavirus</name>
    <dbReference type="NCBI Taxonomy" id="2071566"/>
    <lineage>
        <taxon>Viruses</taxon>
        <taxon>Varidnaviria</taxon>
        <taxon>Bamfordvirae</taxon>
        <taxon>Nucleocytoviricota</taxon>
        <taxon>Megaviricetes</taxon>
        <taxon>Imitervirales</taxon>
        <taxon>Mimiviridae</taxon>
        <taxon>Megamimivirinae</taxon>
        <taxon>Megavirus</taxon>
    </lineage>
</organism>
<accession>A0A2K9V961</accession>
<evidence type="ECO:0000313" key="2">
    <source>
        <dbReference type="EMBL" id="AUV58751.1"/>
    </source>
</evidence>
<reference evidence="2" key="1">
    <citation type="submission" date="2018-01" db="EMBL/GenBank/DDBJ databases">
        <title>Draft genome sequence of Bandra megavirus.</title>
        <authorList>
            <person name="Chatterjee A."/>
            <person name="Yadav R."/>
            <person name="Kondabagil K."/>
        </authorList>
    </citation>
    <scope>NUCLEOTIDE SEQUENCE</scope>
    <source>
        <strain evidence="2">KK-1</strain>
    </source>
</reference>
<dbReference type="SUPFAM" id="SSF46565">
    <property type="entry name" value="Chaperone J-domain"/>
    <property type="match status" value="1"/>
</dbReference>
<proteinExistence type="predicted"/>
<protein>
    <recommendedName>
        <fullName evidence="1">J domain-containing protein</fullName>
    </recommendedName>
</protein>